<dbReference type="PANTHER" id="PTHR30006:SF2">
    <property type="entry name" value="ABC TRANSPORTER SUBSTRATE-BINDING PROTEIN"/>
    <property type="match status" value="1"/>
</dbReference>
<organism evidence="3 4">
    <name type="scientific">Marispirochaeta aestuarii</name>
    <dbReference type="NCBI Taxonomy" id="1963862"/>
    <lineage>
        <taxon>Bacteria</taxon>
        <taxon>Pseudomonadati</taxon>
        <taxon>Spirochaetota</taxon>
        <taxon>Spirochaetia</taxon>
        <taxon>Spirochaetales</taxon>
        <taxon>Spirochaetaceae</taxon>
        <taxon>Marispirochaeta</taxon>
    </lineage>
</organism>
<dbReference type="InterPro" id="IPR015077">
    <property type="entry name" value="DUF1858"/>
</dbReference>
<gene>
    <name evidence="3" type="ORF">B4O97_17215</name>
</gene>
<dbReference type="GO" id="GO:0030976">
    <property type="term" value="F:thiamine pyrophosphate binding"/>
    <property type="evidence" value="ECO:0007669"/>
    <property type="project" value="TreeGrafter"/>
</dbReference>
<name>A0A1Y1RTN4_9SPIO</name>
<dbReference type="Pfam" id="PF13343">
    <property type="entry name" value="SBP_bac_6"/>
    <property type="match status" value="1"/>
</dbReference>
<dbReference type="GO" id="GO:0015888">
    <property type="term" value="P:thiamine transport"/>
    <property type="evidence" value="ECO:0007669"/>
    <property type="project" value="TreeGrafter"/>
</dbReference>
<accession>A0A1Y1RTN4</accession>
<dbReference type="Gene3D" id="3.40.190.10">
    <property type="entry name" value="Periplasmic binding protein-like II"/>
    <property type="match status" value="2"/>
</dbReference>
<dbReference type="AlphaFoldDB" id="A0A1Y1RTN4"/>
<proteinExistence type="predicted"/>
<dbReference type="RefSeq" id="WP_083052752.1">
    <property type="nucleotide sequence ID" value="NZ_MWQY01000026.1"/>
</dbReference>
<dbReference type="GO" id="GO:0030288">
    <property type="term" value="C:outer membrane-bounded periplasmic space"/>
    <property type="evidence" value="ECO:0007669"/>
    <property type="project" value="TreeGrafter"/>
</dbReference>
<evidence type="ECO:0000313" key="4">
    <source>
        <dbReference type="Proteomes" id="UP000192343"/>
    </source>
</evidence>
<dbReference type="SUPFAM" id="SSF140683">
    <property type="entry name" value="SP0561-like"/>
    <property type="match status" value="1"/>
</dbReference>
<protein>
    <recommendedName>
        <fullName evidence="2">DUF1858 domain-containing protein</fullName>
    </recommendedName>
</protein>
<feature type="domain" description="DUF1858" evidence="2">
    <location>
        <begin position="4"/>
        <end position="62"/>
    </location>
</feature>
<dbReference type="SUPFAM" id="SSF53850">
    <property type="entry name" value="Periplasmic binding protein-like II"/>
    <property type="match status" value="1"/>
</dbReference>
<dbReference type="STRING" id="1963862.B4O97_17215"/>
<dbReference type="Pfam" id="PF08984">
    <property type="entry name" value="DUF1858"/>
    <property type="match status" value="1"/>
</dbReference>
<comment type="caution">
    <text evidence="3">The sequence shown here is derived from an EMBL/GenBank/DDBJ whole genome shotgun (WGS) entry which is preliminary data.</text>
</comment>
<keyword evidence="4" id="KW-1185">Reference proteome</keyword>
<dbReference type="EMBL" id="MWQY01000026">
    <property type="protein sequence ID" value="ORC31153.1"/>
    <property type="molecule type" value="Genomic_DNA"/>
</dbReference>
<dbReference type="InterPro" id="IPR038062">
    <property type="entry name" value="ScdA-like_N_sf"/>
</dbReference>
<sequence>MNYIDINDTIYTITEKYPETVDIFVARGFPRMAEYSQRAGYGKLVSLKTALEIRKINSELFVSLLNEAIAEHRDGADLSLSGTPQNGQEESVSMTGLLPCPVRIPILEEFNNFSSAYRRQHGRAIEAELKAASVGTQWVEEHIDSSTSIESLPDIFISAGFDLFFDRQRIGRLREQNAFTDLLDWKGENPAFAGLDLKDPAGVYSIIAAVPAVFLVNTQELAGRPVPRSWKELLSGDFGQSVSLPVGDFDLFNAILLTLRSRYGDAGVEELGRVMLQALHPSQMVKSDRMKNARPAVTIMPYFFTKTVREGGPMQAVWPEDGAIVSPIFMLSKRGKEKDLKPVVDFFGSQKIGEVLAHQGLFPSLNPDVDNRLAEGTPFMWLGWDYIKSHDLSREIAVSEEIFNRTSSLAAMTEESA</sequence>
<reference evidence="3 4" key="1">
    <citation type="submission" date="2017-03" db="EMBL/GenBank/DDBJ databases">
        <title>Draft Genome sequence of Marispirochaeta sp. strain JC444.</title>
        <authorList>
            <person name="Shivani Y."/>
            <person name="Subhash Y."/>
            <person name="Sasikala C."/>
            <person name="Ramana C."/>
        </authorList>
    </citation>
    <scope>NUCLEOTIDE SEQUENCE [LARGE SCALE GENOMIC DNA]</scope>
    <source>
        <strain evidence="3 4">JC444</strain>
    </source>
</reference>
<dbReference type="GO" id="GO:0030975">
    <property type="term" value="F:thiamine binding"/>
    <property type="evidence" value="ECO:0007669"/>
    <property type="project" value="TreeGrafter"/>
</dbReference>
<dbReference type="Proteomes" id="UP000192343">
    <property type="component" value="Unassembled WGS sequence"/>
</dbReference>
<dbReference type="Gene3D" id="1.10.3910.10">
    <property type="entry name" value="SP0561-like"/>
    <property type="match status" value="1"/>
</dbReference>
<evidence type="ECO:0000313" key="3">
    <source>
        <dbReference type="EMBL" id="ORC31153.1"/>
    </source>
</evidence>
<keyword evidence="1" id="KW-0732">Signal</keyword>
<dbReference type="PANTHER" id="PTHR30006">
    <property type="entry name" value="THIAMINE-BINDING PERIPLASMIC PROTEIN-RELATED"/>
    <property type="match status" value="1"/>
</dbReference>
<dbReference type="OrthoDB" id="9766989at2"/>
<evidence type="ECO:0000259" key="2">
    <source>
        <dbReference type="Pfam" id="PF08984"/>
    </source>
</evidence>
<evidence type="ECO:0000256" key="1">
    <source>
        <dbReference type="ARBA" id="ARBA00022729"/>
    </source>
</evidence>